<dbReference type="AlphaFoldDB" id="A0A285EM66"/>
<proteinExistence type="predicted"/>
<dbReference type="RefSeq" id="WP_097209084.1">
    <property type="nucleotide sequence ID" value="NZ_JACHXB010000002.1"/>
</dbReference>
<protein>
    <recommendedName>
        <fullName evidence="3">DUF1684 domain-containing protein</fullName>
    </recommendedName>
</protein>
<dbReference type="PANTHER" id="PTHR41913">
    <property type="entry name" value="DUF1684 DOMAIN-CONTAINING PROTEIN"/>
    <property type="match status" value="1"/>
</dbReference>
<name>A0A285EM66_9ACTN</name>
<keyword evidence="2" id="KW-1185">Reference proteome</keyword>
<dbReference type="PANTHER" id="PTHR41913:SF1">
    <property type="entry name" value="DUF1684 DOMAIN-CONTAINING PROTEIN"/>
    <property type="match status" value="1"/>
</dbReference>
<reference evidence="1 2" key="1">
    <citation type="submission" date="2017-09" db="EMBL/GenBank/DDBJ databases">
        <authorList>
            <person name="Ehlers B."/>
            <person name="Leendertz F.H."/>
        </authorList>
    </citation>
    <scope>NUCLEOTIDE SEQUENCE [LARGE SCALE GENOMIC DNA]</scope>
    <source>
        <strain evidence="1 2">DSM 46844</strain>
    </source>
</reference>
<organism evidence="1 2">
    <name type="scientific">Geodermatophilus sabuli</name>
    <dbReference type="NCBI Taxonomy" id="1564158"/>
    <lineage>
        <taxon>Bacteria</taxon>
        <taxon>Bacillati</taxon>
        <taxon>Actinomycetota</taxon>
        <taxon>Actinomycetes</taxon>
        <taxon>Geodermatophilales</taxon>
        <taxon>Geodermatophilaceae</taxon>
        <taxon>Geodermatophilus</taxon>
    </lineage>
</organism>
<dbReference type="EMBL" id="OBDO01000015">
    <property type="protein sequence ID" value="SNX99176.1"/>
    <property type="molecule type" value="Genomic_DNA"/>
</dbReference>
<evidence type="ECO:0008006" key="3">
    <source>
        <dbReference type="Google" id="ProtNLM"/>
    </source>
</evidence>
<dbReference type="OrthoDB" id="5493262at2"/>
<evidence type="ECO:0000313" key="1">
    <source>
        <dbReference type="EMBL" id="SNX99176.1"/>
    </source>
</evidence>
<dbReference type="Pfam" id="PF07920">
    <property type="entry name" value="DUF1684"/>
    <property type="match status" value="1"/>
</dbReference>
<sequence length="274" mass="29128">MTTVATPSDTFARDWVDWHRRHEAARADPHGFLAVTGLHWLTAEPQRLPDAPGVWSTGPRGVVVTLDAGEDLVVDGVPVRGEHVFGVIPERGGVTATAGDAVVEVARRGGHDIVRPRHPGNPLRVRYAGTPTFPPDPRWVAEGRYVPFDEPRPTTVGAAVPGLEHVYDAPGAVEFTLAGADLRLTAFPGHAPGSLFLLFTDATSGVTTYAANRSLALDPPDADGRVVLDFNRATNLPCAYTDLATCPLPPAENRLPIAVEAGERTPLERTGGPA</sequence>
<gene>
    <name evidence="1" type="ORF">SAMN06893097_11550</name>
</gene>
<dbReference type="Proteomes" id="UP000219514">
    <property type="component" value="Unassembled WGS sequence"/>
</dbReference>
<dbReference type="InterPro" id="IPR012467">
    <property type="entry name" value="DUF1684"/>
</dbReference>
<evidence type="ECO:0000313" key="2">
    <source>
        <dbReference type="Proteomes" id="UP000219514"/>
    </source>
</evidence>
<accession>A0A285EM66</accession>